<dbReference type="AlphaFoldDB" id="A0A3R7AB96"/>
<dbReference type="InterPro" id="IPR003035">
    <property type="entry name" value="RWP-RK_dom"/>
</dbReference>
<dbReference type="Pfam" id="PF02042">
    <property type="entry name" value="RWP-RK"/>
    <property type="match status" value="1"/>
</dbReference>
<evidence type="ECO:0000259" key="8">
    <source>
        <dbReference type="PROSITE" id="PS51519"/>
    </source>
</evidence>
<feature type="domain" description="RWP-RK" evidence="8">
    <location>
        <begin position="36"/>
        <end position="125"/>
    </location>
</feature>
<evidence type="ECO:0000256" key="4">
    <source>
        <dbReference type="ARBA" id="ARBA00023125"/>
    </source>
</evidence>
<gene>
    <name evidence="9" type="ORF">DYB35_002699</name>
</gene>
<evidence type="ECO:0000256" key="7">
    <source>
        <dbReference type="SAM" id="MobiDB-lite"/>
    </source>
</evidence>
<dbReference type="Proteomes" id="UP000285712">
    <property type="component" value="Unassembled WGS sequence"/>
</dbReference>
<name>A0A3R7AB96_APHAT</name>
<feature type="region of interest" description="Disordered" evidence="7">
    <location>
        <begin position="150"/>
        <end position="196"/>
    </location>
</feature>
<evidence type="ECO:0000256" key="3">
    <source>
        <dbReference type="ARBA" id="ARBA00023054"/>
    </source>
</evidence>
<dbReference type="GO" id="GO:0003700">
    <property type="term" value="F:DNA-binding transcription factor activity"/>
    <property type="evidence" value="ECO:0007669"/>
    <property type="project" value="InterPro"/>
</dbReference>
<keyword evidence="3" id="KW-0175">Coiled coil</keyword>
<keyword evidence="5" id="KW-0804">Transcription</keyword>
<keyword evidence="4" id="KW-0238">DNA-binding</keyword>
<reference evidence="9 10" key="1">
    <citation type="submission" date="2018-08" db="EMBL/GenBank/DDBJ databases">
        <title>Aphanomyces genome sequencing and annotation.</title>
        <authorList>
            <person name="Minardi D."/>
            <person name="Oidtmann B."/>
            <person name="Van Der Giezen M."/>
            <person name="Studholme D.J."/>
        </authorList>
    </citation>
    <scope>NUCLEOTIDE SEQUENCE [LARGE SCALE GENOMIC DNA]</scope>
    <source>
        <strain evidence="9 10">Sv</strain>
    </source>
</reference>
<comment type="function">
    <text evidence="1">Putative transcription factor.</text>
</comment>
<organism evidence="9 10">
    <name type="scientific">Aphanomyces astaci</name>
    <name type="common">Crayfish plague agent</name>
    <dbReference type="NCBI Taxonomy" id="112090"/>
    <lineage>
        <taxon>Eukaryota</taxon>
        <taxon>Sar</taxon>
        <taxon>Stramenopiles</taxon>
        <taxon>Oomycota</taxon>
        <taxon>Saprolegniomycetes</taxon>
        <taxon>Saprolegniales</taxon>
        <taxon>Verrucalvaceae</taxon>
        <taxon>Aphanomyces</taxon>
    </lineage>
</organism>
<dbReference type="VEuPathDB" id="FungiDB:H257_01299"/>
<proteinExistence type="predicted"/>
<evidence type="ECO:0000256" key="1">
    <source>
        <dbReference type="ARBA" id="ARBA00004049"/>
    </source>
</evidence>
<protein>
    <recommendedName>
        <fullName evidence="8">RWP-RK domain-containing protein</fullName>
    </recommendedName>
</protein>
<sequence length="232" mass="25987">MNLSPQHHKPRLPTAATIVTAITTHKKLLPGNSMTSSTSMSSKKKLNATATHSFSKHITIDILRPHFDKPLAEVAKLFGICTTLMKKVCRRVGIPRWPHRHIRSLRKSILSMETASSMFDGVDRTAYDIQIRKQQKRLAMLLYNPNAIDMDDDDDMENEDDNAQSSVIDSMSSDSRHTSPALHSLPHNSHSLFPSPDLPPLDLSDATFGRSYSHMMMAPSLPRLPSISTWYG</sequence>
<keyword evidence="2" id="KW-0805">Transcription regulation</keyword>
<dbReference type="PANTHER" id="PTHR46373">
    <property type="entry name" value="PROTEIN RKD4"/>
    <property type="match status" value="1"/>
</dbReference>
<dbReference type="PANTHER" id="PTHR46373:SF2">
    <property type="entry name" value="RWP-RK DOMAIN-CONTAINING PROTEIN"/>
    <property type="match status" value="1"/>
</dbReference>
<comment type="caution">
    <text evidence="9">The sequence shown here is derived from an EMBL/GenBank/DDBJ whole genome shotgun (WGS) entry which is preliminary data.</text>
</comment>
<dbReference type="PROSITE" id="PS51519">
    <property type="entry name" value="RWP_RK"/>
    <property type="match status" value="1"/>
</dbReference>
<dbReference type="GO" id="GO:0003677">
    <property type="term" value="F:DNA binding"/>
    <property type="evidence" value="ECO:0007669"/>
    <property type="project" value="UniProtKB-KW"/>
</dbReference>
<dbReference type="InterPro" id="IPR044607">
    <property type="entry name" value="RKD-like"/>
</dbReference>
<dbReference type="EMBL" id="QUTG01003642">
    <property type="protein sequence ID" value="RHY90793.1"/>
    <property type="molecule type" value="Genomic_DNA"/>
</dbReference>
<evidence type="ECO:0000256" key="6">
    <source>
        <dbReference type="ARBA" id="ARBA00023242"/>
    </source>
</evidence>
<feature type="compositionally biased region" description="Acidic residues" evidence="7">
    <location>
        <begin position="150"/>
        <end position="162"/>
    </location>
</feature>
<evidence type="ECO:0000313" key="10">
    <source>
        <dbReference type="Proteomes" id="UP000285712"/>
    </source>
</evidence>
<accession>A0A3R7AB96</accession>
<evidence type="ECO:0000256" key="2">
    <source>
        <dbReference type="ARBA" id="ARBA00023015"/>
    </source>
</evidence>
<evidence type="ECO:0000313" key="9">
    <source>
        <dbReference type="EMBL" id="RHY90793.1"/>
    </source>
</evidence>
<keyword evidence="6" id="KW-0539">Nucleus</keyword>
<evidence type="ECO:0000256" key="5">
    <source>
        <dbReference type="ARBA" id="ARBA00023163"/>
    </source>
</evidence>